<dbReference type="EMBL" id="KZ679127">
    <property type="protein sequence ID" value="PTB80299.1"/>
    <property type="molecule type" value="Genomic_DNA"/>
</dbReference>
<proteinExistence type="predicted"/>
<dbReference type="Proteomes" id="UP000240760">
    <property type="component" value="Unassembled WGS sequence"/>
</dbReference>
<evidence type="ECO:0000313" key="2">
    <source>
        <dbReference type="Proteomes" id="UP000240760"/>
    </source>
</evidence>
<evidence type="ECO:0000313" key="1">
    <source>
        <dbReference type="EMBL" id="PTB80299.1"/>
    </source>
</evidence>
<dbReference type="AlphaFoldDB" id="A0A2T4CFF9"/>
<keyword evidence="2" id="KW-1185">Reference proteome</keyword>
<name>A0A2T4CFF9_TRILO</name>
<gene>
    <name evidence="1" type="ORF">M440DRAFT_1121415</name>
</gene>
<protein>
    <submittedName>
        <fullName evidence="1">Uncharacterized protein</fullName>
    </submittedName>
</protein>
<organism evidence="1 2">
    <name type="scientific">Trichoderma longibrachiatum ATCC 18648</name>
    <dbReference type="NCBI Taxonomy" id="983965"/>
    <lineage>
        <taxon>Eukaryota</taxon>
        <taxon>Fungi</taxon>
        <taxon>Dikarya</taxon>
        <taxon>Ascomycota</taxon>
        <taxon>Pezizomycotina</taxon>
        <taxon>Sordariomycetes</taxon>
        <taxon>Hypocreomycetidae</taxon>
        <taxon>Hypocreales</taxon>
        <taxon>Hypocreaceae</taxon>
        <taxon>Trichoderma</taxon>
    </lineage>
</organism>
<sequence>MERTALTRASMKRKKSEVLVCQEKKLFGAMFVFKCSLCKCSAKWTILTAQPATAKRLHDLRRLYSYALLHMASNIMYTRITLAGIVHPKCH</sequence>
<accession>A0A2T4CFF9</accession>
<reference evidence="1 2" key="1">
    <citation type="submission" date="2016-07" db="EMBL/GenBank/DDBJ databases">
        <title>Multiple horizontal gene transfer events from other fungi enriched the ability of initially mycotrophic Trichoderma (Ascomycota) to feed on dead plant biomass.</title>
        <authorList>
            <consortium name="DOE Joint Genome Institute"/>
            <person name="Aerts A."/>
            <person name="Atanasova L."/>
            <person name="Chenthamara K."/>
            <person name="Zhang J."/>
            <person name="Grujic M."/>
            <person name="Henrissat B."/>
            <person name="Kuo A."/>
            <person name="Salamov A."/>
            <person name="Lipzen A."/>
            <person name="Labutti K."/>
            <person name="Barry K."/>
            <person name="Miao Y."/>
            <person name="Rahimi M.J."/>
            <person name="Shen Q."/>
            <person name="Grigoriev I.V."/>
            <person name="Kubicek C.P."/>
            <person name="Druzhinina I.S."/>
        </authorList>
    </citation>
    <scope>NUCLEOTIDE SEQUENCE [LARGE SCALE GENOMIC DNA]</scope>
    <source>
        <strain evidence="1 2">ATCC 18648</strain>
    </source>
</reference>